<feature type="region of interest" description="Disordered" evidence="1">
    <location>
        <begin position="66"/>
        <end position="94"/>
    </location>
</feature>
<gene>
    <name evidence="2" type="ORF">CgunFtcFv8_003772</name>
</gene>
<name>A0AAN8DZ56_CHAGU</name>
<sequence>MEDHVRFGSASQLLETLTASAAANGTRRGKQGPGKGSSAAVKHATTPAQLKKTLSKIATIARRVPPHMAHTSRKLPAMAPSPLADSTQVKGRTA</sequence>
<keyword evidence="3" id="KW-1185">Reference proteome</keyword>
<accession>A0AAN8DZ56</accession>
<protein>
    <submittedName>
        <fullName evidence="2">Uncharacterized protein</fullName>
    </submittedName>
</protein>
<evidence type="ECO:0000313" key="3">
    <source>
        <dbReference type="Proteomes" id="UP001331515"/>
    </source>
</evidence>
<comment type="caution">
    <text evidence="2">The sequence shown here is derived from an EMBL/GenBank/DDBJ whole genome shotgun (WGS) entry which is preliminary data.</text>
</comment>
<dbReference type="Proteomes" id="UP001331515">
    <property type="component" value="Unassembled WGS sequence"/>
</dbReference>
<evidence type="ECO:0000313" key="2">
    <source>
        <dbReference type="EMBL" id="KAK5932036.1"/>
    </source>
</evidence>
<dbReference type="AlphaFoldDB" id="A0AAN8DZ56"/>
<organism evidence="2 3">
    <name type="scientific">Champsocephalus gunnari</name>
    <name type="common">Mackerel icefish</name>
    <dbReference type="NCBI Taxonomy" id="52237"/>
    <lineage>
        <taxon>Eukaryota</taxon>
        <taxon>Metazoa</taxon>
        <taxon>Chordata</taxon>
        <taxon>Craniata</taxon>
        <taxon>Vertebrata</taxon>
        <taxon>Euteleostomi</taxon>
        <taxon>Actinopterygii</taxon>
        <taxon>Neopterygii</taxon>
        <taxon>Teleostei</taxon>
        <taxon>Neoteleostei</taxon>
        <taxon>Acanthomorphata</taxon>
        <taxon>Eupercaria</taxon>
        <taxon>Perciformes</taxon>
        <taxon>Notothenioidei</taxon>
        <taxon>Channichthyidae</taxon>
        <taxon>Champsocephalus</taxon>
    </lineage>
</organism>
<evidence type="ECO:0000256" key="1">
    <source>
        <dbReference type="SAM" id="MobiDB-lite"/>
    </source>
</evidence>
<dbReference type="EMBL" id="JAURVH010001515">
    <property type="protein sequence ID" value="KAK5932036.1"/>
    <property type="molecule type" value="Genomic_DNA"/>
</dbReference>
<proteinExistence type="predicted"/>
<feature type="compositionally biased region" description="Polar residues" evidence="1">
    <location>
        <begin position="84"/>
        <end position="94"/>
    </location>
</feature>
<feature type="region of interest" description="Disordered" evidence="1">
    <location>
        <begin position="21"/>
        <end position="52"/>
    </location>
</feature>
<reference evidence="2 3" key="1">
    <citation type="journal article" date="2023" name="Mol. Biol. Evol.">
        <title>Genomics of Secondarily Temperate Adaptation in the Only Non-Antarctic Icefish.</title>
        <authorList>
            <person name="Rivera-Colon A.G."/>
            <person name="Rayamajhi N."/>
            <person name="Minhas B.F."/>
            <person name="Madrigal G."/>
            <person name="Bilyk K.T."/>
            <person name="Yoon V."/>
            <person name="Hune M."/>
            <person name="Gregory S."/>
            <person name="Cheng C.H.C."/>
            <person name="Catchen J.M."/>
        </authorList>
    </citation>
    <scope>NUCLEOTIDE SEQUENCE [LARGE SCALE GENOMIC DNA]</scope>
    <source>
        <tissue evidence="2">White muscle</tissue>
    </source>
</reference>